<dbReference type="Pfam" id="PF10366">
    <property type="entry name" value="Vps39_1"/>
    <property type="match status" value="1"/>
</dbReference>
<dbReference type="GO" id="GO:0000329">
    <property type="term" value="C:fungal-type vacuole membrane"/>
    <property type="evidence" value="ECO:0007669"/>
    <property type="project" value="TreeGrafter"/>
</dbReference>
<dbReference type="Pfam" id="PF00780">
    <property type="entry name" value="CNH"/>
    <property type="match status" value="1"/>
</dbReference>
<dbReference type="GO" id="GO:0034058">
    <property type="term" value="P:endosomal vesicle fusion"/>
    <property type="evidence" value="ECO:0007669"/>
    <property type="project" value="TreeGrafter"/>
</dbReference>
<evidence type="ECO:0000313" key="6">
    <source>
        <dbReference type="EMBL" id="OCK79656.1"/>
    </source>
</evidence>
<dbReference type="PANTHER" id="PTHR12894:SF49">
    <property type="entry name" value="VAM6_VPS39-LIKE PROTEIN"/>
    <property type="match status" value="1"/>
</dbReference>
<feature type="compositionally biased region" description="Acidic residues" evidence="4">
    <location>
        <begin position="48"/>
        <end position="57"/>
    </location>
</feature>
<dbReference type="Pfam" id="PF10367">
    <property type="entry name" value="zf-Vps39_C"/>
    <property type="match status" value="1"/>
</dbReference>
<keyword evidence="2" id="KW-0472">Membrane</keyword>
<feature type="region of interest" description="Disordered" evidence="4">
    <location>
        <begin position="451"/>
        <end position="479"/>
    </location>
</feature>
<sequence length="1057" mass="118095">MLSAFTARPMVEFKQRDKSKIESILAYGDRVLVGLNTGSLRIYRVNELNDETEPSEENGDRQPEQSKIKPADLLREEEKFSRRPVQQLAIIKEANILVSLSDNYVSIHDLQSYALQEKLEKTKGATTFAVTSNIVKDPSTGIPSIVSRLAVAVKRKIILWQWQDMELSDEATQFTLIAAVKSLNWATGTKMVAGMDPGFVMVDIESQEVSDINKPGALGEAGGQAGTRFGAVTSSGMGYMGMGSWVPKPMATRLAEGQMLLAKDVNTLFIDSDGNAIEKRQFPWLSAPEAIGYSYPYMLALQPPSKGGLEVRNPETLSLLQTISLPNANFLHVPQPNISLAHAGKGFLVASDRCIWRMGALDYDSQIDELVTNGRYDEAISLLGMLEDTLLKDKKGRLREIKMLKAQGLFELRKYREALELFSEAKAPPERVIALYPKSIAGGLSSIESVKDNDSEVDHEEANGEPSVTSSKATLPTPVSSLSRSMVSKFISEQKKTNSDTLSVRSFKDSSDTASIRGKITESIASDKALEGKDLTIAVNELRAFLAQTRVKLKKYINTDGTLKRPLQSPSESQQSGDIRPKFYKFIFQTSPPETIDWALKLREVAELVDTTLFRAYMLVSPSLAGPLFRLDNFCDPEVVNEKLYESGRYSDLIDFLHGKKLHREALELLAKFGKNEADEEANSQLRGPQRTVGYLQQLPPEMIELILEFAEWPLRTDPELGMEIFLADTENAETLPRGNVLDFLQRVDVGLAARYLEHVIEELNDLTPEFHQRLIDLYLERLKGGERAFESEEERGLWREKLQRFLRSSTQYNKVRAFKQLPTDDPDFFESRAIVLSQMGQHKQALQIYVFQLKDYQKAEEYCNHTFLSTPPPASPTTRSSNPSTRLFNFDPEDAEPSIYHTLLSLYLAPPPPHTPNWPPALDLLSKHGARLPASTTLDLIPHSLPVKELESYFLGRIRNANSVMNEERIVARLRGVEKVEVEAQLLLGDGKDGKRGGRGRGVVIGEERHCAVCHKRFGGSAIRVYPDNSVVHSGCVRNSGRRGTGGEGARREVWS</sequence>
<dbReference type="SUPFAM" id="SSF50978">
    <property type="entry name" value="WD40 repeat-like"/>
    <property type="match status" value="1"/>
</dbReference>
<dbReference type="InterPro" id="IPR019453">
    <property type="entry name" value="VPS39/TGFA1_Znf"/>
</dbReference>
<feature type="region of interest" description="Disordered" evidence="4">
    <location>
        <begin position="48"/>
        <end position="72"/>
    </location>
</feature>
<dbReference type="InterPro" id="IPR001180">
    <property type="entry name" value="CNH_dom"/>
</dbReference>
<evidence type="ECO:0000313" key="7">
    <source>
        <dbReference type="Proteomes" id="UP000250266"/>
    </source>
</evidence>
<evidence type="ECO:0000256" key="1">
    <source>
        <dbReference type="ARBA" id="ARBA00004184"/>
    </source>
</evidence>
<comment type="subcellular location">
    <subcellularLocation>
        <location evidence="1">Endomembrane system</location>
        <topology evidence="1">Peripheral membrane protein</topology>
    </subcellularLocation>
</comment>
<dbReference type="PANTHER" id="PTHR12894">
    <property type="entry name" value="CNH DOMAIN CONTAINING"/>
    <property type="match status" value="1"/>
</dbReference>
<dbReference type="AlphaFoldDB" id="A0A8E2E909"/>
<gene>
    <name evidence="6" type="ORF">K432DRAFT_299363</name>
</gene>
<feature type="domain" description="CNH" evidence="5">
    <location>
        <begin position="18"/>
        <end position="338"/>
    </location>
</feature>
<feature type="compositionally biased region" description="Basic and acidic residues" evidence="4">
    <location>
        <begin position="58"/>
        <end position="72"/>
    </location>
</feature>
<dbReference type="PROSITE" id="PS50219">
    <property type="entry name" value="CNH"/>
    <property type="match status" value="1"/>
</dbReference>
<accession>A0A8E2E909</accession>
<proteinExistence type="inferred from homology"/>
<evidence type="ECO:0000256" key="4">
    <source>
        <dbReference type="SAM" id="MobiDB-lite"/>
    </source>
</evidence>
<dbReference type="Proteomes" id="UP000250266">
    <property type="component" value="Unassembled WGS sequence"/>
</dbReference>
<dbReference type="InterPro" id="IPR019452">
    <property type="entry name" value="VPS39/TGF_beta_rcpt-assoc_1"/>
</dbReference>
<keyword evidence="7" id="KW-1185">Reference proteome</keyword>
<organism evidence="6 7">
    <name type="scientific">Lepidopterella palustris CBS 459.81</name>
    <dbReference type="NCBI Taxonomy" id="1314670"/>
    <lineage>
        <taxon>Eukaryota</taxon>
        <taxon>Fungi</taxon>
        <taxon>Dikarya</taxon>
        <taxon>Ascomycota</taxon>
        <taxon>Pezizomycotina</taxon>
        <taxon>Dothideomycetes</taxon>
        <taxon>Pleosporomycetidae</taxon>
        <taxon>Mytilinidiales</taxon>
        <taxon>Argynnaceae</taxon>
        <taxon>Lepidopterella</taxon>
    </lineage>
</organism>
<dbReference type="InterPro" id="IPR032914">
    <property type="entry name" value="Vam6/VPS39/TRAP1"/>
</dbReference>
<comment type="similarity">
    <text evidence="3">Belongs to the VAM6/VPS39 family.</text>
</comment>
<evidence type="ECO:0000256" key="2">
    <source>
        <dbReference type="ARBA" id="ARBA00023136"/>
    </source>
</evidence>
<dbReference type="EMBL" id="KV744994">
    <property type="protein sequence ID" value="OCK79656.1"/>
    <property type="molecule type" value="Genomic_DNA"/>
</dbReference>
<feature type="compositionally biased region" description="Basic and acidic residues" evidence="4">
    <location>
        <begin position="451"/>
        <end position="462"/>
    </location>
</feature>
<dbReference type="OrthoDB" id="5325112at2759"/>
<evidence type="ECO:0000256" key="3">
    <source>
        <dbReference type="ARBA" id="ARBA00038201"/>
    </source>
</evidence>
<evidence type="ECO:0000259" key="5">
    <source>
        <dbReference type="PROSITE" id="PS50219"/>
    </source>
</evidence>
<protein>
    <recommendedName>
        <fullName evidence="5">CNH domain-containing protein</fullName>
    </recommendedName>
</protein>
<name>A0A8E2E909_9PEZI</name>
<dbReference type="InterPro" id="IPR036322">
    <property type="entry name" value="WD40_repeat_dom_sf"/>
</dbReference>
<feature type="compositionally biased region" description="Polar residues" evidence="4">
    <location>
        <begin position="466"/>
        <end position="479"/>
    </location>
</feature>
<reference evidence="6 7" key="1">
    <citation type="journal article" date="2016" name="Nat. Commun.">
        <title>Ectomycorrhizal ecology is imprinted in the genome of the dominant symbiotic fungus Cenococcum geophilum.</title>
        <authorList>
            <consortium name="DOE Joint Genome Institute"/>
            <person name="Peter M."/>
            <person name="Kohler A."/>
            <person name="Ohm R.A."/>
            <person name="Kuo A."/>
            <person name="Krutzmann J."/>
            <person name="Morin E."/>
            <person name="Arend M."/>
            <person name="Barry K.W."/>
            <person name="Binder M."/>
            <person name="Choi C."/>
            <person name="Clum A."/>
            <person name="Copeland A."/>
            <person name="Grisel N."/>
            <person name="Haridas S."/>
            <person name="Kipfer T."/>
            <person name="LaButti K."/>
            <person name="Lindquist E."/>
            <person name="Lipzen A."/>
            <person name="Maire R."/>
            <person name="Meier B."/>
            <person name="Mihaltcheva S."/>
            <person name="Molinier V."/>
            <person name="Murat C."/>
            <person name="Poggeler S."/>
            <person name="Quandt C.A."/>
            <person name="Sperisen C."/>
            <person name="Tritt A."/>
            <person name="Tisserant E."/>
            <person name="Crous P.W."/>
            <person name="Henrissat B."/>
            <person name="Nehls U."/>
            <person name="Egli S."/>
            <person name="Spatafora J.W."/>
            <person name="Grigoriev I.V."/>
            <person name="Martin F.M."/>
        </authorList>
    </citation>
    <scope>NUCLEOTIDE SEQUENCE [LARGE SCALE GENOMIC DNA]</scope>
    <source>
        <strain evidence="6 7">CBS 459.81</strain>
    </source>
</reference>
<dbReference type="GO" id="GO:0012505">
    <property type="term" value="C:endomembrane system"/>
    <property type="evidence" value="ECO:0007669"/>
    <property type="project" value="UniProtKB-SubCell"/>
</dbReference>
<dbReference type="GO" id="GO:0006914">
    <property type="term" value="P:autophagy"/>
    <property type="evidence" value="ECO:0007669"/>
    <property type="project" value="TreeGrafter"/>
</dbReference>